<dbReference type="InterPro" id="IPR010743">
    <property type="entry name" value="Methionine_synth_MetW"/>
</dbReference>
<dbReference type="Pfam" id="PF07021">
    <property type="entry name" value="MetW"/>
    <property type="match status" value="1"/>
</dbReference>
<evidence type="ECO:0000313" key="1">
    <source>
        <dbReference type="EMBL" id="MST96073.1"/>
    </source>
</evidence>
<dbReference type="PANTHER" id="PTHR43861">
    <property type="entry name" value="TRANS-ACONITATE 2-METHYLTRANSFERASE-RELATED"/>
    <property type="match status" value="1"/>
</dbReference>
<dbReference type="NCBIfam" id="TIGR02081">
    <property type="entry name" value="metW"/>
    <property type="match status" value="1"/>
</dbReference>
<sequence length="256" mass="29164">MCRSAKFSRGTGMMRFCWRSMRSDAWSATSCAIDWRCAVAKNYHSELRNRPDLAIIAELVEPGFRVLDLGCGDGSFLKMLKNEHGAEVLGMEIDPDLLAESIANGVPVVQSDLDDELDFAEDNSFDLVILSQTLQQMRRPDQLMRKIVRVGKLAAVSFINFGFITCRMQLLTLGTMPRTNQIPYQWYNTPNIHHGTIKDFRRLCRHLGIRIIQEIPIGHSFPLLTRYWPNLFAVGCVFLLEKKERAPRRDAAPPHA</sequence>
<reference evidence="1 2" key="1">
    <citation type="submission" date="2019-08" db="EMBL/GenBank/DDBJ databases">
        <title>In-depth cultivation of the pig gut microbiome towards novel bacterial diversity and tailored functional studies.</title>
        <authorList>
            <person name="Wylensek D."/>
            <person name="Hitch T.C.A."/>
            <person name="Clavel T."/>
        </authorList>
    </citation>
    <scope>NUCLEOTIDE SEQUENCE [LARGE SCALE GENOMIC DNA]</scope>
    <source>
        <strain evidence="1 2">BBE-744-WT-12</strain>
    </source>
</reference>
<evidence type="ECO:0000313" key="2">
    <source>
        <dbReference type="Proteomes" id="UP000435649"/>
    </source>
</evidence>
<dbReference type="PANTHER" id="PTHR43861:SF1">
    <property type="entry name" value="TRANS-ACONITATE 2-METHYLTRANSFERASE"/>
    <property type="match status" value="1"/>
</dbReference>
<gene>
    <name evidence="1" type="primary">metW</name>
    <name evidence="1" type="ORF">FYJ85_03310</name>
</gene>
<keyword evidence="2" id="KW-1185">Reference proteome</keyword>
<organism evidence="1 2">
    <name type="scientific">Victivallis lenta</name>
    <dbReference type="NCBI Taxonomy" id="2606640"/>
    <lineage>
        <taxon>Bacteria</taxon>
        <taxon>Pseudomonadati</taxon>
        <taxon>Lentisphaerota</taxon>
        <taxon>Lentisphaeria</taxon>
        <taxon>Victivallales</taxon>
        <taxon>Victivallaceae</taxon>
        <taxon>Victivallis</taxon>
    </lineage>
</organism>
<protein>
    <submittedName>
        <fullName evidence="1">Methionine biosynthesis protein MetW</fullName>
    </submittedName>
</protein>
<dbReference type="AlphaFoldDB" id="A0A844FYV2"/>
<dbReference type="InterPro" id="IPR029063">
    <property type="entry name" value="SAM-dependent_MTases_sf"/>
</dbReference>
<name>A0A844FYV2_9BACT</name>
<accession>A0A844FYV2</accession>
<proteinExistence type="predicted"/>
<dbReference type="SUPFAM" id="SSF53335">
    <property type="entry name" value="S-adenosyl-L-methionine-dependent methyltransferases"/>
    <property type="match status" value="1"/>
</dbReference>
<comment type="caution">
    <text evidence="1">The sequence shown here is derived from an EMBL/GenBank/DDBJ whole genome shotgun (WGS) entry which is preliminary data.</text>
</comment>
<dbReference type="EMBL" id="VUNS01000002">
    <property type="protein sequence ID" value="MST96073.1"/>
    <property type="molecule type" value="Genomic_DNA"/>
</dbReference>
<dbReference type="CDD" id="cd02440">
    <property type="entry name" value="AdoMet_MTases"/>
    <property type="match status" value="1"/>
</dbReference>
<dbReference type="Proteomes" id="UP000435649">
    <property type="component" value="Unassembled WGS sequence"/>
</dbReference>
<dbReference type="Gene3D" id="3.40.50.150">
    <property type="entry name" value="Vaccinia Virus protein VP39"/>
    <property type="match status" value="1"/>
</dbReference>